<dbReference type="GO" id="GO:0003676">
    <property type="term" value="F:nucleic acid binding"/>
    <property type="evidence" value="ECO:0007669"/>
    <property type="project" value="InterPro"/>
</dbReference>
<dbReference type="PROSITE" id="PS50879">
    <property type="entry name" value="RNASE_H_1"/>
    <property type="match status" value="1"/>
</dbReference>
<keyword evidence="3" id="KW-1185">Reference proteome</keyword>
<sequence>MGKKVYAIKEGLDPVKNEIIENKIVATWDECLKYVKGVKGAKYKSFENIESANQYLRDGKILKKGEGNYPEDCLHIYVDGSFNSATERYSYGMVAVRNNIIEYIEGSSSEDNSMKDIRQIAGELKGSIRGIQYALDKGEKKVVLFYDYEGVAHHATGFWERREPSSIEYYNQVNDLMNKGIEVIFVKIDSHTGDLFNELADEVCKERLSISSSKVVEKWLASNVIYVDNLEIKKEIIKIAPKYESNIIIIENNKTDNYVSEVSGLKYSNIIKIYEENHEEGINLINKLSEYEKNNFIIYLLKNKK</sequence>
<dbReference type="InterPro" id="IPR011320">
    <property type="entry name" value="RNase_H1_N"/>
</dbReference>
<dbReference type="AlphaFoldDB" id="A0A7V7UD90"/>
<evidence type="ECO:0000313" key="3">
    <source>
        <dbReference type="Proteomes" id="UP000461768"/>
    </source>
</evidence>
<name>A0A7V7UD90_9FIRM</name>
<reference evidence="2 3" key="1">
    <citation type="submission" date="2019-09" db="EMBL/GenBank/DDBJ databases">
        <authorList>
            <person name="Valk L.C."/>
        </authorList>
    </citation>
    <scope>NUCLEOTIDE SEQUENCE [LARGE SCALE GENOMIC DNA]</scope>
    <source>
        <strain evidence="2">GalUA</strain>
    </source>
</reference>
<dbReference type="GO" id="GO:0003964">
    <property type="term" value="F:RNA-directed DNA polymerase activity"/>
    <property type="evidence" value="ECO:0007669"/>
    <property type="project" value="UniProtKB-KW"/>
</dbReference>
<keyword evidence="2" id="KW-0695">RNA-directed DNA polymerase</keyword>
<accession>A0A7V7UD90</accession>
<dbReference type="InterPro" id="IPR037056">
    <property type="entry name" value="RNase_H1_N_sf"/>
</dbReference>
<reference evidence="2 3" key="2">
    <citation type="submission" date="2020-02" db="EMBL/GenBank/DDBJ databases">
        <title>Candidatus Galacturonibacter soehngenii shows hetero-acetogenic catabolism of galacturonic acid but lacks a canonical carbon monoxide dehydrogenase/acetyl-CoA synthase complex.</title>
        <authorList>
            <person name="Diender M."/>
            <person name="Stouten G.R."/>
            <person name="Petersen J.F."/>
            <person name="Nielsen P.H."/>
            <person name="Dueholm M.S."/>
            <person name="Pronk J.T."/>
            <person name="Van Loosdrecht M.C.M."/>
        </authorList>
    </citation>
    <scope>NUCLEOTIDE SEQUENCE [LARGE SCALE GENOMIC DNA]</scope>
    <source>
        <strain evidence="2">GalUA</strain>
    </source>
</reference>
<dbReference type="RefSeq" id="WP_151143419.1">
    <property type="nucleotide sequence ID" value="NZ_WAGX01000004.1"/>
</dbReference>
<dbReference type="CDD" id="cd09277">
    <property type="entry name" value="RNase_HI_bacteria_like"/>
    <property type="match status" value="1"/>
</dbReference>
<dbReference type="OrthoDB" id="9811552at2"/>
<dbReference type="Proteomes" id="UP000461768">
    <property type="component" value="Unassembled WGS sequence"/>
</dbReference>
<evidence type="ECO:0000259" key="1">
    <source>
        <dbReference type="PROSITE" id="PS50879"/>
    </source>
</evidence>
<dbReference type="Gene3D" id="3.40.970.10">
    <property type="entry name" value="Ribonuclease H1, N-terminal domain"/>
    <property type="match status" value="1"/>
</dbReference>
<dbReference type="InterPro" id="IPR009027">
    <property type="entry name" value="Ribosomal_bL9/RNase_H1_N"/>
</dbReference>
<dbReference type="InterPro" id="IPR012337">
    <property type="entry name" value="RNaseH-like_sf"/>
</dbReference>
<dbReference type="GO" id="GO:0004523">
    <property type="term" value="F:RNA-DNA hybrid ribonuclease activity"/>
    <property type="evidence" value="ECO:0007669"/>
    <property type="project" value="InterPro"/>
</dbReference>
<dbReference type="InterPro" id="IPR002156">
    <property type="entry name" value="RNaseH_domain"/>
</dbReference>
<feature type="domain" description="RNase H type-1" evidence="1">
    <location>
        <begin position="70"/>
        <end position="209"/>
    </location>
</feature>
<protein>
    <submittedName>
        <fullName evidence="2">Reverse transcriptase-like protein</fullName>
    </submittedName>
</protein>
<organism evidence="2 3">
    <name type="scientific">Candidatus Galacturonatibacter soehngenii</name>
    <dbReference type="NCBI Taxonomy" id="2307010"/>
    <lineage>
        <taxon>Bacteria</taxon>
        <taxon>Bacillati</taxon>
        <taxon>Bacillota</taxon>
        <taxon>Clostridia</taxon>
        <taxon>Lachnospirales</taxon>
        <taxon>Lachnospiraceae</taxon>
        <taxon>Candidatus Galacturonatibacter</taxon>
    </lineage>
</organism>
<dbReference type="Pfam" id="PF01693">
    <property type="entry name" value="Cauli_VI"/>
    <property type="match status" value="1"/>
</dbReference>
<dbReference type="Pfam" id="PF13456">
    <property type="entry name" value="RVT_3"/>
    <property type="match status" value="1"/>
</dbReference>
<dbReference type="SUPFAM" id="SSF55658">
    <property type="entry name" value="L9 N-domain-like"/>
    <property type="match status" value="1"/>
</dbReference>
<gene>
    <name evidence="2" type="ORF">F7O84_06940</name>
</gene>
<dbReference type="InterPro" id="IPR036397">
    <property type="entry name" value="RNaseH_sf"/>
</dbReference>
<keyword evidence="2" id="KW-0548">Nucleotidyltransferase</keyword>
<dbReference type="SUPFAM" id="SSF53098">
    <property type="entry name" value="Ribonuclease H-like"/>
    <property type="match status" value="1"/>
</dbReference>
<comment type="caution">
    <text evidence="2">The sequence shown here is derived from an EMBL/GenBank/DDBJ whole genome shotgun (WGS) entry which is preliminary data.</text>
</comment>
<evidence type="ECO:0000313" key="2">
    <source>
        <dbReference type="EMBL" id="KAB1440106.1"/>
    </source>
</evidence>
<keyword evidence="2" id="KW-0808">Transferase</keyword>
<dbReference type="Gene3D" id="3.30.420.10">
    <property type="entry name" value="Ribonuclease H-like superfamily/Ribonuclease H"/>
    <property type="match status" value="1"/>
</dbReference>
<dbReference type="EMBL" id="WAGX01000004">
    <property type="protein sequence ID" value="KAB1440106.1"/>
    <property type="molecule type" value="Genomic_DNA"/>
</dbReference>
<proteinExistence type="predicted"/>